<keyword evidence="2" id="KW-1185">Reference proteome</keyword>
<protein>
    <submittedName>
        <fullName evidence="1">Uncharacterized protein</fullName>
    </submittedName>
</protein>
<comment type="caution">
    <text evidence="1">The sequence shown here is derived from an EMBL/GenBank/DDBJ whole genome shotgun (WGS) entry which is preliminary data.</text>
</comment>
<feature type="non-terminal residue" evidence="1">
    <location>
        <position position="600"/>
    </location>
</feature>
<feature type="non-terminal residue" evidence="1">
    <location>
        <position position="1"/>
    </location>
</feature>
<name>A0ABN9T7E7_9DINO</name>
<accession>A0ABN9T7E7</accession>
<dbReference type="Proteomes" id="UP001189429">
    <property type="component" value="Unassembled WGS sequence"/>
</dbReference>
<sequence>QVISAQPEQEAFFPIALVDRPTQESLSENVRGLRGQVHRVALRDAKRLAEARRDCGLTGVPAVLELARVEEVGYGKLPTRLSTHEALGAVDIDEPQVVKSVNMLEALEPEEARYYSDEWLVVAPPEARSREIFEELQAKFGFVGGIHEEYEKYFSRADMPPNLWHFGDPQEVKAIAGFSAVGNKTSGRQRNIIMMVAANYMFQDLRGRAEHGLHGGGALASLHVPSDDWAAAAFDESNAFFFVEVPSWMWGWQCVPPVRASAVWWRLTPRQRGSLEPEGWVYPMWRRLVMGSSHGVHILMSINARICSMAPRRSLVDPKRERTLQWQARYQMLNDDDWAERQRLRRDDAPPPSGFSVASWCEAVRRARLQETRVIVVMHLFAGARRGQDVKHFVEAVMADLELEVRMISVGLAEDSRWDLGRVDTFEQLWSLVAEGLVDVILGGPPCSTWLRPSEVERLDEGNRLMVNHRALCGGVGDRGGAWALEHPGDPEEDPYPSIFDAEILKGLESTTGARRISFDQCMMGGPSQKPTRVTGAVRLAAAGALRCDGAHTYELSYGKVNGSIRTTKLATYPLRLCRWIAEGIVATLSEMAQTVGGHA</sequence>
<evidence type="ECO:0000313" key="1">
    <source>
        <dbReference type="EMBL" id="CAK0840991.1"/>
    </source>
</evidence>
<reference evidence="1" key="1">
    <citation type="submission" date="2023-10" db="EMBL/GenBank/DDBJ databases">
        <authorList>
            <person name="Chen Y."/>
            <person name="Shah S."/>
            <person name="Dougan E. K."/>
            <person name="Thang M."/>
            <person name="Chan C."/>
        </authorList>
    </citation>
    <scope>NUCLEOTIDE SEQUENCE [LARGE SCALE GENOMIC DNA]</scope>
</reference>
<gene>
    <name evidence="1" type="ORF">PCOR1329_LOCUS36295</name>
</gene>
<dbReference type="EMBL" id="CAUYUJ010014417">
    <property type="protein sequence ID" value="CAK0840991.1"/>
    <property type="molecule type" value="Genomic_DNA"/>
</dbReference>
<organism evidence="1 2">
    <name type="scientific">Prorocentrum cordatum</name>
    <dbReference type="NCBI Taxonomy" id="2364126"/>
    <lineage>
        <taxon>Eukaryota</taxon>
        <taxon>Sar</taxon>
        <taxon>Alveolata</taxon>
        <taxon>Dinophyceae</taxon>
        <taxon>Prorocentrales</taxon>
        <taxon>Prorocentraceae</taxon>
        <taxon>Prorocentrum</taxon>
    </lineage>
</organism>
<evidence type="ECO:0000313" key="2">
    <source>
        <dbReference type="Proteomes" id="UP001189429"/>
    </source>
</evidence>
<proteinExistence type="predicted"/>